<accession>A0A1G9Y8N6</accession>
<gene>
    <name evidence="2" type="ORF">SAMN05192554_11361</name>
</gene>
<dbReference type="STRING" id="996166.SAMN05192554_11361"/>
<evidence type="ECO:0000313" key="2">
    <source>
        <dbReference type="EMBL" id="SDN05400.1"/>
    </source>
</evidence>
<feature type="region of interest" description="Disordered" evidence="1">
    <location>
        <begin position="205"/>
        <end position="224"/>
    </location>
</feature>
<protein>
    <submittedName>
        <fullName evidence="2">Uncharacterized protein</fullName>
    </submittedName>
</protein>
<evidence type="ECO:0000256" key="1">
    <source>
        <dbReference type="SAM" id="MobiDB-lite"/>
    </source>
</evidence>
<dbReference type="EMBL" id="FNIA01000013">
    <property type="protein sequence ID" value="SDN05400.1"/>
    <property type="molecule type" value="Genomic_DNA"/>
</dbReference>
<dbReference type="InterPro" id="IPR055538">
    <property type="entry name" value="DUF7114"/>
</dbReference>
<dbReference type="Pfam" id="PF23426">
    <property type="entry name" value="DUF7114"/>
    <property type="match status" value="1"/>
</dbReference>
<proteinExistence type="predicted"/>
<dbReference type="AlphaFoldDB" id="A0A1G9Y8N6"/>
<evidence type="ECO:0000313" key="3">
    <source>
        <dbReference type="Proteomes" id="UP000199370"/>
    </source>
</evidence>
<dbReference type="RefSeq" id="WP_089734295.1">
    <property type="nucleotide sequence ID" value="NZ_FNIA01000013.1"/>
</dbReference>
<reference evidence="2 3" key="1">
    <citation type="submission" date="2016-10" db="EMBL/GenBank/DDBJ databases">
        <authorList>
            <person name="de Groot N.N."/>
        </authorList>
    </citation>
    <scope>NUCLEOTIDE SEQUENCE [LARGE SCALE GENOMIC DNA]</scope>
    <source>
        <strain evidence="3">EB21,IBRC-M 10013,KCTC 4048</strain>
    </source>
</reference>
<name>A0A1G9Y8N6_9EURY</name>
<dbReference type="Proteomes" id="UP000199370">
    <property type="component" value="Unassembled WGS sequence"/>
</dbReference>
<keyword evidence="3" id="KW-1185">Reference proteome</keyword>
<organism evidence="2 3">
    <name type="scientific">Haloarchaeobius iranensis</name>
    <dbReference type="NCBI Taxonomy" id="996166"/>
    <lineage>
        <taxon>Archaea</taxon>
        <taxon>Methanobacteriati</taxon>
        <taxon>Methanobacteriota</taxon>
        <taxon>Stenosarchaea group</taxon>
        <taxon>Halobacteria</taxon>
        <taxon>Halobacteriales</taxon>
        <taxon>Halorubellaceae</taxon>
        <taxon>Haloarchaeobius</taxon>
    </lineage>
</organism>
<dbReference type="OrthoDB" id="312988at2157"/>
<sequence>MDEVATCRRAAREALADIYPDRLRDDIASRLAAAPMAPGVVTLRCARACDDDVDVESVVDRAAGVQLIYDGLRLTRSLAHDEPWTETDDHTQANLDSLAATVLVSRGFYLLARTDAAAKAVGTVRDFGRDQTDRRQPDADTTALDASLERDVFELAAVAGTTAVGATPTTELFAQLTGLVPTDGSEPLPAVETLPAATDLSIGATASETAGRADDHVRQSATDS</sequence>